<dbReference type="Gene3D" id="2.80.10.50">
    <property type="match status" value="1"/>
</dbReference>
<dbReference type="PANTHER" id="PTHR46399:SF7">
    <property type="entry name" value="RYANODINE RECEPTOR 2"/>
    <property type="match status" value="1"/>
</dbReference>
<dbReference type="Gene3D" id="2.60.120.920">
    <property type="match status" value="2"/>
</dbReference>
<dbReference type="EMBL" id="JWIN03000020">
    <property type="protein sequence ID" value="KAB1262046.1"/>
    <property type="molecule type" value="Genomic_DNA"/>
</dbReference>
<reference evidence="5 6" key="1">
    <citation type="journal article" date="2019" name="Mol. Ecol. Resour.">
        <title>Improving Illumina assemblies with Hi-C and long reads: an example with the North African dromedary.</title>
        <authorList>
            <person name="Elbers J.P."/>
            <person name="Rogers M.F."/>
            <person name="Perelman P.L."/>
            <person name="Proskuryakova A.A."/>
            <person name="Serdyukova N.A."/>
            <person name="Johnson W.E."/>
            <person name="Horin P."/>
            <person name="Corander J."/>
            <person name="Murphy D."/>
            <person name="Burger P.A."/>
        </authorList>
    </citation>
    <scope>NUCLEOTIDE SEQUENCE [LARGE SCALE GENOMIC DNA]</scope>
    <source>
        <strain evidence="5">Drom800</strain>
        <tissue evidence="5">Blood</tissue>
    </source>
</reference>
<dbReference type="GO" id="GO:0006941">
    <property type="term" value="P:striated muscle contraction"/>
    <property type="evidence" value="ECO:0007669"/>
    <property type="project" value="TreeGrafter"/>
</dbReference>
<name>A0A5N4CT44_CAMDR</name>
<dbReference type="InterPro" id="IPR016093">
    <property type="entry name" value="MIR_motif"/>
</dbReference>
<feature type="domain" description="MIR" evidence="4">
    <location>
        <begin position="402"/>
        <end position="459"/>
    </location>
</feature>
<feature type="domain" description="RIH" evidence="2">
    <location>
        <begin position="91"/>
        <end position="163"/>
    </location>
</feature>
<dbReference type="InterPro" id="IPR000699">
    <property type="entry name" value="RIH_dom"/>
</dbReference>
<dbReference type="InterPro" id="IPR003032">
    <property type="entry name" value="Ryanodine_rcpt"/>
</dbReference>
<gene>
    <name evidence="5" type="ORF">Cadr_000021639</name>
</gene>
<organism evidence="5 6">
    <name type="scientific">Camelus dromedarius</name>
    <name type="common">Dromedary</name>
    <name type="synonym">Arabian camel</name>
    <dbReference type="NCBI Taxonomy" id="9838"/>
    <lineage>
        <taxon>Eukaryota</taxon>
        <taxon>Metazoa</taxon>
        <taxon>Chordata</taxon>
        <taxon>Craniata</taxon>
        <taxon>Vertebrata</taxon>
        <taxon>Euteleostomi</taxon>
        <taxon>Mammalia</taxon>
        <taxon>Eutheria</taxon>
        <taxon>Laurasiatheria</taxon>
        <taxon>Artiodactyla</taxon>
        <taxon>Tylopoda</taxon>
        <taxon>Camelidae</taxon>
        <taxon>Camelus</taxon>
    </lineage>
</organism>
<dbReference type="Pfam" id="PF02815">
    <property type="entry name" value="MIR"/>
    <property type="match status" value="1"/>
</dbReference>
<dbReference type="InterPro" id="IPR036300">
    <property type="entry name" value="MIR_dom_sf"/>
</dbReference>
<sequence length="576" mass="65075">MLGAGDDRKMKGMISLVLECIDRLHVYSSAAHFADIARREAKESWKSILNSLYELLGIEEATFVLSLFMNLEAPPEVATGVLRRLRAPAAIAALIRGNRENCAQFSGSPDWFISRLERLDASSGILEVLHCVLVESPEALNIIKEGHIKSIISLLDKHGRNHKNVTESTVSFSANNEVPGIMRPSIFLDVSEGSAQYKKWYYELMVDHTEPFVTTEATHLCVSWASTEGYAPSPGGGEEWGGNGVGDDLFSYGFDGLHLWSGCIARTGMLPAWGRHGEFKFLPPPSYTPCYEAVLPKEKLKVEHSREYKQERTYTRDLPGPTVSLTQAAFTPIPVDTSQIMLPPHLERIRRKLVENVHELWVMNKIELGWQYGPVHNEIITIPDTLVKKEIVITIINTVFMEKLDVGVRKEVDSMGTSEIKYRDSVCYIQHINSGLWLTSQSVDVKSVRMVSIQHKLLLSRISPVLACRVLENLRLLTPRNYAPRRSHGRRPKFIHISARRITDGTCHLKHTFSLIDLLERHRDDKIRGLDALSKKVKASAVDLPIESVSLSLQDLIGYFHPPEEHLEHEDKWNRL</sequence>
<evidence type="ECO:0000259" key="2">
    <source>
        <dbReference type="Pfam" id="PF01365"/>
    </source>
</evidence>
<evidence type="ECO:0000259" key="4">
    <source>
        <dbReference type="Pfam" id="PF02815"/>
    </source>
</evidence>
<feature type="domain" description="Ryanodine receptor Ryr" evidence="3">
    <location>
        <begin position="330"/>
        <end position="379"/>
    </location>
</feature>
<dbReference type="Gene3D" id="1.10.490.160">
    <property type="match status" value="1"/>
</dbReference>
<dbReference type="GO" id="GO:0005219">
    <property type="term" value="F:ryanodine-sensitive calcium-release channel activity"/>
    <property type="evidence" value="ECO:0007669"/>
    <property type="project" value="TreeGrafter"/>
</dbReference>
<dbReference type="SUPFAM" id="SSF82109">
    <property type="entry name" value="MIR domain"/>
    <property type="match status" value="1"/>
</dbReference>
<dbReference type="InterPro" id="IPR030476">
    <property type="entry name" value="Pentaxin_CS"/>
</dbReference>
<dbReference type="InterPro" id="IPR043136">
    <property type="entry name" value="B30.2/SPRY_sf"/>
</dbReference>
<evidence type="ECO:0000313" key="5">
    <source>
        <dbReference type="EMBL" id="KAB1262046.1"/>
    </source>
</evidence>
<dbReference type="GO" id="GO:0033017">
    <property type="term" value="C:sarcoplasmic reticulum membrane"/>
    <property type="evidence" value="ECO:0007669"/>
    <property type="project" value="TreeGrafter"/>
</dbReference>
<dbReference type="AlphaFoldDB" id="A0A5N4CT44"/>
<dbReference type="GO" id="GO:0014808">
    <property type="term" value="P:release of sequestered calcium ion into cytosol by sarcoplasmic reticulum"/>
    <property type="evidence" value="ECO:0007669"/>
    <property type="project" value="TreeGrafter"/>
</dbReference>
<dbReference type="Pfam" id="PF02026">
    <property type="entry name" value="RyR"/>
    <property type="match status" value="1"/>
</dbReference>
<dbReference type="GO" id="GO:0005790">
    <property type="term" value="C:smooth endoplasmic reticulum"/>
    <property type="evidence" value="ECO:0007669"/>
    <property type="project" value="TreeGrafter"/>
</dbReference>
<protein>
    <submittedName>
        <fullName evidence="5">Ryanodine receptor 2</fullName>
    </submittedName>
</protein>
<dbReference type="PANTHER" id="PTHR46399">
    <property type="entry name" value="B30.2/SPRY DOMAIN-CONTAINING PROTEIN"/>
    <property type="match status" value="1"/>
</dbReference>
<evidence type="ECO:0000313" key="6">
    <source>
        <dbReference type="Proteomes" id="UP000299084"/>
    </source>
</evidence>
<keyword evidence="1" id="KW-0677">Repeat</keyword>
<keyword evidence="5" id="KW-0675">Receptor</keyword>
<evidence type="ECO:0000256" key="1">
    <source>
        <dbReference type="ARBA" id="ARBA00022737"/>
    </source>
</evidence>
<dbReference type="Pfam" id="PF01365">
    <property type="entry name" value="RYDR_ITPR"/>
    <property type="match status" value="2"/>
</dbReference>
<dbReference type="GO" id="GO:0042383">
    <property type="term" value="C:sarcolemma"/>
    <property type="evidence" value="ECO:0007669"/>
    <property type="project" value="TreeGrafter"/>
</dbReference>
<dbReference type="GO" id="GO:0030018">
    <property type="term" value="C:Z disc"/>
    <property type="evidence" value="ECO:0007669"/>
    <property type="project" value="TreeGrafter"/>
</dbReference>
<feature type="domain" description="RIH" evidence="2">
    <location>
        <begin position="11"/>
        <end position="56"/>
    </location>
</feature>
<proteinExistence type="predicted"/>
<evidence type="ECO:0000259" key="3">
    <source>
        <dbReference type="Pfam" id="PF02026"/>
    </source>
</evidence>
<dbReference type="GO" id="GO:0034704">
    <property type="term" value="C:calcium channel complex"/>
    <property type="evidence" value="ECO:0007669"/>
    <property type="project" value="TreeGrafter"/>
</dbReference>
<comment type="caution">
    <text evidence="5">The sequence shown here is derived from an EMBL/GenBank/DDBJ whole genome shotgun (WGS) entry which is preliminary data.</text>
</comment>
<dbReference type="Proteomes" id="UP000299084">
    <property type="component" value="Unassembled WGS sequence"/>
</dbReference>
<accession>A0A5N4CT44</accession>
<dbReference type="PROSITE" id="PS00289">
    <property type="entry name" value="PTX_1"/>
    <property type="match status" value="1"/>
</dbReference>
<dbReference type="InterPro" id="IPR015925">
    <property type="entry name" value="Ryanodine_IP3_receptor"/>
</dbReference>
<keyword evidence="6" id="KW-1185">Reference proteome</keyword>
<dbReference type="Gene3D" id="1.25.10.30">
    <property type="entry name" value="IP3 receptor type 1 binding core, RIH domain"/>
    <property type="match status" value="2"/>
</dbReference>